<dbReference type="AlphaFoldDB" id="A0A0E9MUI8"/>
<keyword evidence="3" id="KW-1185">Reference proteome</keyword>
<feature type="compositionally biased region" description="Pro residues" evidence="1">
    <location>
        <begin position="48"/>
        <end position="57"/>
    </location>
</feature>
<gene>
    <name evidence="2" type="ORF">SCH01S_51_01430</name>
</gene>
<reference evidence="2 3" key="1">
    <citation type="submission" date="2015-04" db="EMBL/GenBank/DDBJ databases">
        <title>Whole genome shotgun sequence of Sphingomonas changbaiensis NBRC 104936.</title>
        <authorList>
            <person name="Katano-Makiyama Y."/>
            <person name="Hosoyama A."/>
            <person name="Hashimoto M."/>
            <person name="Noguchi M."/>
            <person name="Tsuchikane K."/>
            <person name="Ohji S."/>
            <person name="Yamazoe A."/>
            <person name="Ichikawa N."/>
            <person name="Kimura A."/>
            <person name="Fujita N."/>
        </authorList>
    </citation>
    <scope>NUCLEOTIDE SEQUENCE [LARGE SCALE GENOMIC DNA]</scope>
    <source>
        <strain evidence="2 3">NBRC 104936</strain>
    </source>
</reference>
<proteinExistence type="predicted"/>
<sequence length="57" mass="5670">MGPAIKFSPSPSGEGKGVGKQTERLDAASAAATPARQSLLGAQTRAPTPTPPLKGRG</sequence>
<evidence type="ECO:0000313" key="2">
    <source>
        <dbReference type="EMBL" id="GAO40810.1"/>
    </source>
</evidence>
<dbReference type="STRING" id="1219043.SCH01S_51_01430"/>
<evidence type="ECO:0000313" key="3">
    <source>
        <dbReference type="Proteomes" id="UP000033202"/>
    </source>
</evidence>
<accession>A0A0E9MUI8</accession>
<evidence type="ECO:0000256" key="1">
    <source>
        <dbReference type="SAM" id="MobiDB-lite"/>
    </source>
</evidence>
<feature type="region of interest" description="Disordered" evidence="1">
    <location>
        <begin position="1"/>
        <end position="57"/>
    </location>
</feature>
<comment type="caution">
    <text evidence="2">The sequence shown here is derived from an EMBL/GenBank/DDBJ whole genome shotgun (WGS) entry which is preliminary data.</text>
</comment>
<dbReference type="EMBL" id="BBWU01000051">
    <property type="protein sequence ID" value="GAO40810.1"/>
    <property type="molecule type" value="Genomic_DNA"/>
</dbReference>
<organism evidence="2 3">
    <name type="scientific">Sphingomonas changbaiensis NBRC 104936</name>
    <dbReference type="NCBI Taxonomy" id="1219043"/>
    <lineage>
        <taxon>Bacteria</taxon>
        <taxon>Pseudomonadati</taxon>
        <taxon>Pseudomonadota</taxon>
        <taxon>Alphaproteobacteria</taxon>
        <taxon>Sphingomonadales</taxon>
        <taxon>Sphingomonadaceae</taxon>
        <taxon>Sphingomonas</taxon>
    </lineage>
</organism>
<dbReference type="Proteomes" id="UP000033202">
    <property type="component" value="Unassembled WGS sequence"/>
</dbReference>
<protein>
    <submittedName>
        <fullName evidence="2">Uncharacterized protein</fullName>
    </submittedName>
</protein>
<name>A0A0E9MUI8_9SPHN</name>